<organism evidence="13 14">
    <name type="scientific">Eumeta variegata</name>
    <name type="common">Bagworm moth</name>
    <name type="synonym">Eumeta japonica</name>
    <dbReference type="NCBI Taxonomy" id="151549"/>
    <lineage>
        <taxon>Eukaryota</taxon>
        <taxon>Metazoa</taxon>
        <taxon>Ecdysozoa</taxon>
        <taxon>Arthropoda</taxon>
        <taxon>Hexapoda</taxon>
        <taxon>Insecta</taxon>
        <taxon>Pterygota</taxon>
        <taxon>Neoptera</taxon>
        <taxon>Endopterygota</taxon>
        <taxon>Lepidoptera</taxon>
        <taxon>Glossata</taxon>
        <taxon>Ditrysia</taxon>
        <taxon>Tineoidea</taxon>
        <taxon>Psychidae</taxon>
        <taxon>Oiketicinae</taxon>
        <taxon>Eumeta</taxon>
    </lineage>
</organism>
<evidence type="ECO:0000256" key="7">
    <source>
        <dbReference type="ARBA" id="ARBA00023125"/>
    </source>
</evidence>
<comment type="subcellular location">
    <subcellularLocation>
        <location evidence="1">Nucleus</location>
    </subcellularLocation>
</comment>
<dbReference type="Gene3D" id="3.30.160.60">
    <property type="entry name" value="Classic Zinc Finger"/>
    <property type="match status" value="4"/>
</dbReference>
<keyword evidence="6" id="KW-0805">Transcription regulation</keyword>
<feature type="domain" description="C2H2-type" evidence="12">
    <location>
        <begin position="73"/>
        <end position="100"/>
    </location>
</feature>
<dbReference type="GO" id="GO:0000981">
    <property type="term" value="F:DNA-binding transcription factor activity, RNA polymerase II-specific"/>
    <property type="evidence" value="ECO:0007669"/>
    <property type="project" value="TreeGrafter"/>
</dbReference>
<evidence type="ECO:0000259" key="12">
    <source>
        <dbReference type="PROSITE" id="PS50157"/>
    </source>
</evidence>
<evidence type="ECO:0000256" key="9">
    <source>
        <dbReference type="ARBA" id="ARBA00023242"/>
    </source>
</evidence>
<dbReference type="InterPro" id="IPR013087">
    <property type="entry name" value="Znf_C2H2_type"/>
</dbReference>
<dbReference type="InterPro" id="IPR036236">
    <property type="entry name" value="Znf_C2H2_sf"/>
</dbReference>
<keyword evidence="3" id="KW-0677">Repeat</keyword>
<reference evidence="13 14" key="1">
    <citation type="journal article" date="2019" name="Commun. Biol.">
        <title>The bagworm genome reveals a unique fibroin gene that provides high tensile strength.</title>
        <authorList>
            <person name="Kono N."/>
            <person name="Nakamura H."/>
            <person name="Ohtoshi R."/>
            <person name="Tomita M."/>
            <person name="Numata K."/>
            <person name="Arakawa K."/>
        </authorList>
    </citation>
    <scope>NUCLEOTIDE SEQUENCE [LARGE SCALE GENOMIC DNA]</scope>
</reference>
<dbReference type="OrthoDB" id="8823111at2759"/>
<keyword evidence="4 10" id="KW-0863">Zinc-finger</keyword>
<evidence type="ECO:0000256" key="2">
    <source>
        <dbReference type="ARBA" id="ARBA00022723"/>
    </source>
</evidence>
<evidence type="ECO:0000256" key="8">
    <source>
        <dbReference type="ARBA" id="ARBA00023163"/>
    </source>
</evidence>
<dbReference type="PROSITE" id="PS00028">
    <property type="entry name" value="ZINC_FINGER_C2H2_1"/>
    <property type="match status" value="5"/>
</dbReference>
<dbReference type="PANTHER" id="PTHR23235">
    <property type="entry name" value="KRUEPPEL-LIKE TRANSCRIPTION FACTOR"/>
    <property type="match status" value="1"/>
</dbReference>
<evidence type="ECO:0000256" key="10">
    <source>
        <dbReference type="PROSITE-ProRule" id="PRU00042"/>
    </source>
</evidence>
<sequence>MKFVRIIIHIRLNAQGVYRRVLVLKLPKTFDHNLFSNGCETCGETFPDALSLKEHVRTHTRRRHASATATAVCVCEVCGKTFKELCFLVLHQRTHTGERPFSCEECGKAFPSPAALTSHRDTHTTSACYRCQLCTKQFTFRSSLYRHMKISHLGYRPHKCNMCDKMFPTPCQVRLHTKYVHDKLPWPKRERRRQPAGTPNQDLAYTYNSSL</sequence>
<evidence type="ECO:0000313" key="14">
    <source>
        <dbReference type="Proteomes" id="UP000299102"/>
    </source>
</evidence>
<evidence type="ECO:0000256" key="5">
    <source>
        <dbReference type="ARBA" id="ARBA00022833"/>
    </source>
</evidence>
<dbReference type="GO" id="GO:0000978">
    <property type="term" value="F:RNA polymerase II cis-regulatory region sequence-specific DNA binding"/>
    <property type="evidence" value="ECO:0007669"/>
    <property type="project" value="TreeGrafter"/>
</dbReference>
<evidence type="ECO:0000313" key="13">
    <source>
        <dbReference type="EMBL" id="GBP38936.1"/>
    </source>
</evidence>
<keyword evidence="5" id="KW-0862">Zinc</keyword>
<dbReference type="Pfam" id="PF00096">
    <property type="entry name" value="zf-C2H2"/>
    <property type="match status" value="4"/>
</dbReference>
<protein>
    <submittedName>
        <fullName evidence="13">Zinc finger protein 58</fullName>
    </submittedName>
</protein>
<evidence type="ECO:0000256" key="4">
    <source>
        <dbReference type="ARBA" id="ARBA00022771"/>
    </source>
</evidence>
<dbReference type="GO" id="GO:0005634">
    <property type="term" value="C:nucleus"/>
    <property type="evidence" value="ECO:0007669"/>
    <property type="project" value="UniProtKB-SubCell"/>
</dbReference>
<proteinExistence type="predicted"/>
<dbReference type="Proteomes" id="UP000299102">
    <property type="component" value="Unassembled WGS sequence"/>
</dbReference>
<dbReference type="GO" id="GO:0008270">
    <property type="term" value="F:zinc ion binding"/>
    <property type="evidence" value="ECO:0007669"/>
    <property type="project" value="UniProtKB-KW"/>
</dbReference>
<gene>
    <name evidence="13" type="primary">Zfp58</name>
    <name evidence="13" type="ORF">EVAR_95686_1</name>
</gene>
<name>A0A4C1VIY2_EUMVA</name>
<feature type="domain" description="C2H2-type" evidence="12">
    <location>
        <begin position="158"/>
        <end position="181"/>
    </location>
</feature>
<dbReference type="STRING" id="151549.A0A4C1VIY2"/>
<keyword evidence="2" id="KW-0479">Metal-binding</keyword>
<feature type="compositionally biased region" description="Polar residues" evidence="11">
    <location>
        <begin position="197"/>
        <end position="211"/>
    </location>
</feature>
<keyword evidence="9" id="KW-0539">Nucleus</keyword>
<dbReference type="SUPFAM" id="SSF57667">
    <property type="entry name" value="beta-beta-alpha zinc fingers"/>
    <property type="match status" value="3"/>
</dbReference>
<dbReference type="AlphaFoldDB" id="A0A4C1VIY2"/>
<feature type="domain" description="C2H2-type" evidence="12">
    <location>
        <begin position="101"/>
        <end position="124"/>
    </location>
</feature>
<comment type="caution">
    <text evidence="13">The sequence shown here is derived from an EMBL/GenBank/DDBJ whole genome shotgun (WGS) entry which is preliminary data.</text>
</comment>
<dbReference type="FunFam" id="3.30.160.60:FF:000965">
    <property type="entry name" value="Neurotrophin receptor-interacting factor homolog"/>
    <property type="match status" value="1"/>
</dbReference>
<feature type="region of interest" description="Disordered" evidence="11">
    <location>
        <begin position="186"/>
        <end position="211"/>
    </location>
</feature>
<dbReference type="EMBL" id="BGZK01000356">
    <property type="protein sequence ID" value="GBP38936.1"/>
    <property type="molecule type" value="Genomic_DNA"/>
</dbReference>
<keyword evidence="8" id="KW-0804">Transcription</keyword>
<evidence type="ECO:0000256" key="11">
    <source>
        <dbReference type="SAM" id="MobiDB-lite"/>
    </source>
</evidence>
<evidence type="ECO:0000256" key="3">
    <source>
        <dbReference type="ARBA" id="ARBA00022737"/>
    </source>
</evidence>
<keyword evidence="14" id="KW-1185">Reference proteome</keyword>
<feature type="domain" description="C2H2-type" evidence="12">
    <location>
        <begin position="129"/>
        <end position="157"/>
    </location>
</feature>
<keyword evidence="7" id="KW-0238">DNA-binding</keyword>
<dbReference type="PROSITE" id="PS50157">
    <property type="entry name" value="ZINC_FINGER_C2H2_2"/>
    <property type="match status" value="5"/>
</dbReference>
<evidence type="ECO:0000256" key="1">
    <source>
        <dbReference type="ARBA" id="ARBA00004123"/>
    </source>
</evidence>
<evidence type="ECO:0000256" key="6">
    <source>
        <dbReference type="ARBA" id="ARBA00023015"/>
    </source>
</evidence>
<dbReference type="PANTHER" id="PTHR23235:SF120">
    <property type="entry name" value="KRUPPEL-LIKE FACTOR 15"/>
    <property type="match status" value="1"/>
</dbReference>
<feature type="domain" description="C2H2-type" evidence="12">
    <location>
        <begin position="37"/>
        <end position="64"/>
    </location>
</feature>
<dbReference type="FunFam" id="3.30.160.60:FF:000557">
    <property type="entry name" value="zinc finger and SCAN domain-containing protein 29"/>
    <property type="match status" value="1"/>
</dbReference>
<dbReference type="SMART" id="SM00355">
    <property type="entry name" value="ZnF_C2H2"/>
    <property type="match status" value="5"/>
</dbReference>
<accession>A0A4C1VIY2</accession>